<proteinExistence type="predicted"/>
<dbReference type="Proteomes" id="UP001165064">
    <property type="component" value="Unassembled WGS sequence"/>
</dbReference>
<protein>
    <submittedName>
        <fullName evidence="1">Unnamed protein product</fullName>
    </submittedName>
</protein>
<organism evidence="1 2">
    <name type="scientific">Ambrosiozyma monospora</name>
    <name type="common">Yeast</name>
    <name type="synonym">Endomycopsis monosporus</name>
    <dbReference type="NCBI Taxonomy" id="43982"/>
    <lineage>
        <taxon>Eukaryota</taxon>
        <taxon>Fungi</taxon>
        <taxon>Dikarya</taxon>
        <taxon>Ascomycota</taxon>
        <taxon>Saccharomycotina</taxon>
        <taxon>Pichiomycetes</taxon>
        <taxon>Pichiales</taxon>
        <taxon>Pichiaceae</taxon>
        <taxon>Ambrosiozyma</taxon>
    </lineage>
</organism>
<name>A0ACB5SX18_AMBMO</name>
<comment type="caution">
    <text evidence="1">The sequence shown here is derived from an EMBL/GenBank/DDBJ whole genome shotgun (WGS) entry which is preliminary data.</text>
</comment>
<evidence type="ECO:0000313" key="2">
    <source>
        <dbReference type="Proteomes" id="UP001165064"/>
    </source>
</evidence>
<evidence type="ECO:0000313" key="1">
    <source>
        <dbReference type="EMBL" id="GME74226.1"/>
    </source>
</evidence>
<reference evidence="1" key="1">
    <citation type="submission" date="2023-04" db="EMBL/GenBank/DDBJ databases">
        <title>Ambrosiozyma monospora NBRC 10751.</title>
        <authorList>
            <person name="Ichikawa N."/>
            <person name="Sato H."/>
            <person name="Tonouchi N."/>
        </authorList>
    </citation>
    <scope>NUCLEOTIDE SEQUENCE</scope>
    <source>
        <strain evidence="1">NBRC 10751</strain>
    </source>
</reference>
<sequence length="417" mass="45691">MLRLITILFAFVQFIQCLPAPSPVTTFDYPAETALNEAKRDSIPSTTSTIDYVNVQRSIASYYALDREVHGHGQYYASAYPSLYSELQSIISEVNDKNTKYYSDAVPDYKLTECMLSFGTLVPGTRIWSYQSDYFDIYSQYTAKGTSYLSTFTKPYTETPSQTSVSTSDPIPSSGPYSDLYMIAKCKALVDDAKAYGGWYNSFLEGYSDQNLVTSLMTSGFVNELAIDTAVPINDQNPFRYTQCSAYIKMIDILPWKERVLATAYSRYESYSAGFTTTISIYGYTTLDPQAAKSTGGSGSHRHHSSGVSKGAIAGIVIGCIVGVVVVALFVWFCCKRSRKSSKGQFSALDKHRSLDTGIEEAPPVSKAAAVPSEKSAKVAPITDKSANAESCTSGNEITKVNPPTYQEALNEKAINP</sequence>
<keyword evidence="2" id="KW-1185">Reference proteome</keyword>
<accession>A0ACB5SX18</accession>
<dbReference type="EMBL" id="BSXS01000869">
    <property type="protein sequence ID" value="GME74226.1"/>
    <property type="molecule type" value="Genomic_DNA"/>
</dbReference>
<gene>
    <name evidence="1" type="ORF">Amon02_000169400</name>
</gene>